<sequence>MTSVTAPLLLPTLSAIRAAQDRLAPYILRTPLIDVTDLLGPYFGAGTRIAFKLELMQHTGSFKLRGALNSALNAGGASVERGLCTVSSGNHGIAVAHCAKLLGLPAKIVIVRGANAACVDAARVRGAKVEVAEDVASAFEMGERLADEGWTFIHPWEGENTTIGAATTGMEIAEQMPDIDTAIVAIGGGGLCTGLAASLKQLDDRIELLAVEPEGAATMAASIAAGMPVSLAKVETIAGCLAPHFTLPYSFGICAAMIDELVTITDAEMRGAMAVLLERFKLLVEPGGAAALAGALCPFHDRLAGRSTCIMICGANIAPQEFDNVMAAGPAARFI</sequence>
<comment type="caution">
    <text evidence="5">The sequence shown here is derived from an EMBL/GenBank/DDBJ whole genome shotgun (WGS) entry which is preliminary data.</text>
</comment>
<feature type="domain" description="Tryptophan synthase beta chain-like PALP" evidence="4">
    <location>
        <begin position="25"/>
        <end position="314"/>
    </location>
</feature>
<dbReference type="PANTHER" id="PTHR48078">
    <property type="entry name" value="THREONINE DEHYDRATASE, MITOCHONDRIAL-RELATED"/>
    <property type="match status" value="1"/>
</dbReference>
<dbReference type="InterPro" id="IPR000634">
    <property type="entry name" value="Ser/Thr_deHydtase_PyrdxlP-BS"/>
</dbReference>
<dbReference type="EMBL" id="JAGSPA010000001">
    <property type="protein sequence ID" value="MBV7255297.1"/>
    <property type="molecule type" value="Genomic_DNA"/>
</dbReference>
<keyword evidence="6" id="KW-1185">Reference proteome</keyword>
<name>A0ABS6SAA4_9SPHN</name>
<dbReference type="PANTHER" id="PTHR48078:SF6">
    <property type="entry name" value="L-THREONINE DEHYDRATASE CATABOLIC TDCB"/>
    <property type="match status" value="1"/>
</dbReference>
<evidence type="ECO:0000313" key="6">
    <source>
        <dbReference type="Proteomes" id="UP000722336"/>
    </source>
</evidence>
<dbReference type="Pfam" id="PF00291">
    <property type="entry name" value="PALP"/>
    <property type="match status" value="1"/>
</dbReference>
<gene>
    <name evidence="5" type="ORF">KCG44_00715</name>
</gene>
<dbReference type="InterPro" id="IPR001926">
    <property type="entry name" value="TrpB-like_PALP"/>
</dbReference>
<dbReference type="PROSITE" id="PS00165">
    <property type="entry name" value="DEHYDRATASE_SER_THR"/>
    <property type="match status" value="1"/>
</dbReference>
<dbReference type="InterPro" id="IPR050147">
    <property type="entry name" value="Ser/Thr_Dehydratase"/>
</dbReference>
<dbReference type="Proteomes" id="UP000722336">
    <property type="component" value="Unassembled WGS sequence"/>
</dbReference>
<dbReference type="RefSeq" id="WP_218443578.1">
    <property type="nucleotide sequence ID" value="NZ_JAGSPA010000001.1"/>
</dbReference>
<evidence type="ECO:0000256" key="1">
    <source>
        <dbReference type="ARBA" id="ARBA00001933"/>
    </source>
</evidence>
<evidence type="ECO:0000256" key="2">
    <source>
        <dbReference type="ARBA" id="ARBA00022898"/>
    </source>
</evidence>
<evidence type="ECO:0000256" key="3">
    <source>
        <dbReference type="ARBA" id="ARBA00023239"/>
    </source>
</evidence>
<keyword evidence="3" id="KW-0456">Lyase</keyword>
<reference evidence="5 6" key="1">
    <citation type="submission" date="2021-04" db="EMBL/GenBank/DDBJ databases">
        <authorList>
            <person name="Pira H."/>
            <person name="Risdian C."/>
            <person name="Wink J."/>
        </authorList>
    </citation>
    <scope>NUCLEOTIDE SEQUENCE [LARGE SCALE GENOMIC DNA]</scope>
    <source>
        <strain evidence="5 6">WHA3</strain>
    </source>
</reference>
<evidence type="ECO:0000313" key="5">
    <source>
        <dbReference type="EMBL" id="MBV7255297.1"/>
    </source>
</evidence>
<keyword evidence="2" id="KW-0663">Pyridoxal phosphate</keyword>
<proteinExistence type="predicted"/>
<accession>A0ABS6SAA4</accession>
<protein>
    <submittedName>
        <fullName evidence="5">Pyridoxal-phosphate dependent enzyme</fullName>
    </submittedName>
</protein>
<organism evidence="5 6">
    <name type="scientific">Pacificimonas pallii</name>
    <dbReference type="NCBI Taxonomy" id="2827236"/>
    <lineage>
        <taxon>Bacteria</taxon>
        <taxon>Pseudomonadati</taxon>
        <taxon>Pseudomonadota</taxon>
        <taxon>Alphaproteobacteria</taxon>
        <taxon>Sphingomonadales</taxon>
        <taxon>Sphingosinicellaceae</taxon>
        <taxon>Pacificimonas</taxon>
    </lineage>
</organism>
<comment type="cofactor">
    <cofactor evidence="1">
        <name>pyridoxal 5'-phosphate</name>
        <dbReference type="ChEBI" id="CHEBI:597326"/>
    </cofactor>
</comment>
<evidence type="ECO:0000259" key="4">
    <source>
        <dbReference type="Pfam" id="PF00291"/>
    </source>
</evidence>